<dbReference type="Proteomes" id="UP000522688">
    <property type="component" value="Unassembled WGS sequence"/>
</dbReference>
<dbReference type="EMBL" id="BJUV01000001">
    <property type="protein sequence ID" value="GEK81777.1"/>
    <property type="molecule type" value="Genomic_DNA"/>
</dbReference>
<dbReference type="Proteomes" id="UP000321154">
    <property type="component" value="Unassembled WGS sequence"/>
</dbReference>
<reference evidence="1 3" key="1">
    <citation type="submission" date="2019-07" db="EMBL/GenBank/DDBJ databases">
        <title>Whole genome shotgun sequence of Frigoribacterium faeni NBRC 103066.</title>
        <authorList>
            <person name="Hosoyama A."/>
            <person name="Uohara A."/>
            <person name="Ohji S."/>
            <person name="Ichikawa N."/>
        </authorList>
    </citation>
    <scope>NUCLEOTIDE SEQUENCE [LARGE SCALE GENOMIC DNA]</scope>
    <source>
        <strain evidence="1 3">NBRC 103066</strain>
    </source>
</reference>
<sequence length="62" mass="6667">MARTVSDDSTPCVCGHTKAAHEHYRRGSDCALCGATACGRFRPASRSGRRRFGGRSVSPEIN</sequence>
<evidence type="ECO:0000313" key="3">
    <source>
        <dbReference type="Proteomes" id="UP000321154"/>
    </source>
</evidence>
<reference evidence="2 4" key="2">
    <citation type="submission" date="2020-07" db="EMBL/GenBank/DDBJ databases">
        <title>Sequencing the genomes of 1000 actinobacteria strains.</title>
        <authorList>
            <person name="Klenk H.-P."/>
        </authorList>
    </citation>
    <scope>NUCLEOTIDE SEQUENCE [LARGE SCALE GENOMIC DNA]</scope>
    <source>
        <strain evidence="2 4">DSM 10309</strain>
    </source>
</reference>
<name>A0A7W3JGR3_9MICO</name>
<dbReference type="AlphaFoldDB" id="A0A7W3JGR3"/>
<gene>
    <name evidence="2" type="ORF">FB463_000730</name>
    <name evidence="1" type="ORF">FFA01_00860</name>
</gene>
<proteinExistence type="predicted"/>
<comment type="caution">
    <text evidence="2">The sequence shown here is derived from an EMBL/GenBank/DDBJ whole genome shotgun (WGS) entry which is preliminary data.</text>
</comment>
<keyword evidence="3" id="KW-1185">Reference proteome</keyword>
<evidence type="ECO:0000313" key="1">
    <source>
        <dbReference type="EMBL" id="GEK81777.1"/>
    </source>
</evidence>
<evidence type="ECO:0000313" key="2">
    <source>
        <dbReference type="EMBL" id="MBA8812506.1"/>
    </source>
</evidence>
<organism evidence="2 4">
    <name type="scientific">Frigoribacterium faeni</name>
    <dbReference type="NCBI Taxonomy" id="145483"/>
    <lineage>
        <taxon>Bacteria</taxon>
        <taxon>Bacillati</taxon>
        <taxon>Actinomycetota</taxon>
        <taxon>Actinomycetes</taxon>
        <taxon>Micrococcales</taxon>
        <taxon>Microbacteriaceae</taxon>
        <taxon>Frigoribacterium</taxon>
    </lineage>
</organism>
<dbReference type="EMBL" id="JACGWW010000001">
    <property type="protein sequence ID" value="MBA8812506.1"/>
    <property type="molecule type" value="Genomic_DNA"/>
</dbReference>
<evidence type="ECO:0000313" key="4">
    <source>
        <dbReference type="Proteomes" id="UP000522688"/>
    </source>
</evidence>
<accession>A0A7W3JGR3</accession>
<protein>
    <submittedName>
        <fullName evidence="2">Uncharacterized protein</fullName>
    </submittedName>
</protein>